<reference evidence="1 2" key="1">
    <citation type="journal article" date="2018" name="Sci. Rep.">
        <title>Genomic signatures of local adaptation to the degree of environmental predictability in rotifers.</title>
        <authorList>
            <person name="Franch-Gras L."/>
            <person name="Hahn C."/>
            <person name="Garcia-Roger E.M."/>
            <person name="Carmona M.J."/>
            <person name="Serra M."/>
            <person name="Gomez A."/>
        </authorList>
    </citation>
    <scope>NUCLEOTIDE SEQUENCE [LARGE SCALE GENOMIC DNA]</scope>
    <source>
        <strain evidence="1">HYR1</strain>
    </source>
</reference>
<protein>
    <submittedName>
        <fullName evidence="1">Uncharacterized protein</fullName>
    </submittedName>
</protein>
<sequence>MEKNSNLSFFLFFKLNSNSIFNIFNHKIFPLYVSFTIMILSDYEDGFCEVQYKRTEQSCQSLSSEGPKHFREL</sequence>
<dbReference type="Proteomes" id="UP000276133">
    <property type="component" value="Unassembled WGS sequence"/>
</dbReference>
<name>A0A3M7PL83_BRAPC</name>
<keyword evidence="2" id="KW-1185">Reference proteome</keyword>
<dbReference type="AlphaFoldDB" id="A0A3M7PL83"/>
<gene>
    <name evidence="1" type="ORF">BpHYR1_031722</name>
</gene>
<proteinExistence type="predicted"/>
<evidence type="ECO:0000313" key="1">
    <source>
        <dbReference type="EMBL" id="RMZ99417.1"/>
    </source>
</evidence>
<comment type="caution">
    <text evidence="1">The sequence shown here is derived from an EMBL/GenBank/DDBJ whole genome shotgun (WGS) entry which is preliminary data.</text>
</comment>
<organism evidence="1 2">
    <name type="scientific">Brachionus plicatilis</name>
    <name type="common">Marine rotifer</name>
    <name type="synonym">Brachionus muelleri</name>
    <dbReference type="NCBI Taxonomy" id="10195"/>
    <lineage>
        <taxon>Eukaryota</taxon>
        <taxon>Metazoa</taxon>
        <taxon>Spiralia</taxon>
        <taxon>Gnathifera</taxon>
        <taxon>Rotifera</taxon>
        <taxon>Eurotatoria</taxon>
        <taxon>Monogononta</taxon>
        <taxon>Pseudotrocha</taxon>
        <taxon>Ploima</taxon>
        <taxon>Brachionidae</taxon>
        <taxon>Brachionus</taxon>
    </lineage>
</organism>
<accession>A0A3M7PL83</accession>
<dbReference type="EMBL" id="REGN01010225">
    <property type="protein sequence ID" value="RMZ99417.1"/>
    <property type="molecule type" value="Genomic_DNA"/>
</dbReference>
<evidence type="ECO:0000313" key="2">
    <source>
        <dbReference type="Proteomes" id="UP000276133"/>
    </source>
</evidence>